<protein>
    <submittedName>
        <fullName evidence="3">SDR family oxidoreductase</fullName>
    </submittedName>
</protein>
<dbReference type="Pfam" id="PF00106">
    <property type="entry name" value="adh_short"/>
    <property type="match status" value="2"/>
</dbReference>
<keyword evidence="2" id="KW-0560">Oxidoreductase</keyword>
<dbReference type="GO" id="GO:0016491">
    <property type="term" value="F:oxidoreductase activity"/>
    <property type="evidence" value="ECO:0007669"/>
    <property type="project" value="UniProtKB-KW"/>
</dbReference>
<evidence type="ECO:0000313" key="4">
    <source>
        <dbReference type="Proteomes" id="UP000321933"/>
    </source>
</evidence>
<evidence type="ECO:0000313" key="3">
    <source>
        <dbReference type="EMBL" id="TXS90344.1"/>
    </source>
</evidence>
<dbReference type="OrthoDB" id="20590at2"/>
<accession>A0A5C8ZRB1</accession>
<dbReference type="Proteomes" id="UP000321933">
    <property type="component" value="Unassembled WGS sequence"/>
</dbReference>
<dbReference type="EMBL" id="VRYZ01000006">
    <property type="protein sequence ID" value="TXS90344.1"/>
    <property type="molecule type" value="Genomic_DNA"/>
</dbReference>
<dbReference type="PRINTS" id="PR00081">
    <property type="entry name" value="GDHRDH"/>
</dbReference>
<proteinExistence type="inferred from homology"/>
<dbReference type="RefSeq" id="WP_148064870.1">
    <property type="nucleotide sequence ID" value="NZ_VRYZ01000006.1"/>
</dbReference>
<name>A0A5C8ZRB1_9GAMM</name>
<organism evidence="3 4">
    <name type="scientific">Parahaliea aestuarii</name>
    <dbReference type="NCBI Taxonomy" id="1852021"/>
    <lineage>
        <taxon>Bacteria</taxon>
        <taxon>Pseudomonadati</taxon>
        <taxon>Pseudomonadota</taxon>
        <taxon>Gammaproteobacteria</taxon>
        <taxon>Cellvibrionales</taxon>
        <taxon>Halieaceae</taxon>
        <taxon>Parahaliea</taxon>
    </lineage>
</organism>
<dbReference type="Gene3D" id="3.40.50.720">
    <property type="entry name" value="NAD(P)-binding Rossmann-like Domain"/>
    <property type="match status" value="1"/>
</dbReference>
<evidence type="ECO:0000256" key="2">
    <source>
        <dbReference type="ARBA" id="ARBA00023002"/>
    </source>
</evidence>
<dbReference type="AlphaFoldDB" id="A0A5C8ZRB1"/>
<dbReference type="PROSITE" id="PS00061">
    <property type="entry name" value="ADH_SHORT"/>
    <property type="match status" value="1"/>
</dbReference>
<evidence type="ECO:0000256" key="1">
    <source>
        <dbReference type="ARBA" id="ARBA00006484"/>
    </source>
</evidence>
<dbReference type="PANTHER" id="PTHR44196:SF1">
    <property type="entry name" value="DEHYDROGENASE_REDUCTASE SDR FAMILY MEMBER 7B"/>
    <property type="match status" value="1"/>
</dbReference>
<comment type="similarity">
    <text evidence="1">Belongs to the short-chain dehydrogenases/reductases (SDR) family.</text>
</comment>
<dbReference type="CDD" id="cd05233">
    <property type="entry name" value="SDR_c"/>
    <property type="match status" value="1"/>
</dbReference>
<dbReference type="InterPro" id="IPR002347">
    <property type="entry name" value="SDR_fam"/>
</dbReference>
<dbReference type="SUPFAM" id="SSF51735">
    <property type="entry name" value="NAD(P)-binding Rossmann-fold domains"/>
    <property type="match status" value="1"/>
</dbReference>
<dbReference type="InterPro" id="IPR036291">
    <property type="entry name" value="NAD(P)-bd_dom_sf"/>
</dbReference>
<keyword evidence="4" id="KW-1185">Reference proteome</keyword>
<dbReference type="GO" id="GO:0016020">
    <property type="term" value="C:membrane"/>
    <property type="evidence" value="ECO:0007669"/>
    <property type="project" value="TreeGrafter"/>
</dbReference>
<sequence length="283" mass="30354">MTKKAAFITGASRGIGAATAIEFARRGYNLALTARTLKEGEQHEHGSWQSTQSALPGSLEATAEAARAQGAEVLLVRSDILDTDSVLAAADQSLAHFGRIDVLFNNACYQGPGNMQRVLDVQVEQTEKIYRGNVLTPLALVKKLLPGMLERRTGAVINMVSGSALNDPPAPADEGGWGFAYPSSKAALIRMMPALRVEHPDCGVRFFSVEPGFVLTEVMKANGFDDKIAARFNPTSPQAVAEIIYWLAESDAALDQQQRPVIFAPQLHRKLFAASGAGSDETS</sequence>
<dbReference type="InterPro" id="IPR020904">
    <property type="entry name" value="Sc_DH/Rdtase_CS"/>
</dbReference>
<dbReference type="PANTHER" id="PTHR44196">
    <property type="entry name" value="DEHYDROGENASE/REDUCTASE SDR FAMILY MEMBER 7B"/>
    <property type="match status" value="1"/>
</dbReference>
<gene>
    <name evidence="3" type="ORF">FVW59_13420</name>
</gene>
<comment type="caution">
    <text evidence="3">The sequence shown here is derived from an EMBL/GenBank/DDBJ whole genome shotgun (WGS) entry which is preliminary data.</text>
</comment>
<reference evidence="3 4" key="1">
    <citation type="submission" date="2019-08" db="EMBL/GenBank/DDBJ databases">
        <title>Parahaliea maris sp. nov., isolated from the surface seawater.</title>
        <authorList>
            <person name="Liu Y."/>
        </authorList>
    </citation>
    <scope>NUCLEOTIDE SEQUENCE [LARGE SCALE GENOMIC DNA]</scope>
    <source>
        <strain evidence="3 4">S2-26</strain>
    </source>
</reference>